<dbReference type="Proteomes" id="UP000317573">
    <property type="component" value="Unassembled WGS sequence"/>
</dbReference>
<name>A0A562ENA7_RHORH</name>
<dbReference type="AlphaFoldDB" id="A0A562ENA7"/>
<dbReference type="SUPFAM" id="SSF51735">
    <property type="entry name" value="NAD(P)-binding Rossmann-fold domains"/>
    <property type="match status" value="1"/>
</dbReference>
<organism evidence="1 2">
    <name type="scientific">Rhodococcus rhodochrous J45</name>
    <dbReference type="NCBI Taxonomy" id="935266"/>
    <lineage>
        <taxon>Bacteria</taxon>
        <taxon>Bacillati</taxon>
        <taxon>Actinomycetota</taxon>
        <taxon>Actinomycetes</taxon>
        <taxon>Mycobacteriales</taxon>
        <taxon>Nocardiaceae</taxon>
        <taxon>Rhodococcus</taxon>
    </lineage>
</organism>
<comment type="caution">
    <text evidence="1">The sequence shown here is derived from an EMBL/GenBank/DDBJ whole genome shotgun (WGS) entry which is preliminary data.</text>
</comment>
<sequence>MQIAVARGATVVALARPHDHAALYELGARSCVDYTDRPAVAAIGTVDAALDLVGGDFGVSLFDLVAPGGTVALATAWSIPRYRAAAEARGIRAVACLVDAGRIRVVVGARFDLYRAVEAQAWVTNRLGFGKAAIVVGDREGRRERGDQAGTRGGPA</sequence>
<dbReference type="Gene3D" id="3.90.180.10">
    <property type="entry name" value="Medium-chain alcohol dehydrogenases, catalytic domain"/>
    <property type="match status" value="1"/>
</dbReference>
<accession>A0A562ENA7</accession>
<evidence type="ECO:0000313" key="2">
    <source>
        <dbReference type="Proteomes" id="UP000317573"/>
    </source>
</evidence>
<evidence type="ECO:0000313" key="1">
    <source>
        <dbReference type="EMBL" id="TWH23497.1"/>
    </source>
</evidence>
<dbReference type="Pfam" id="PF13602">
    <property type="entry name" value="ADH_zinc_N_2"/>
    <property type="match status" value="1"/>
</dbReference>
<gene>
    <name evidence="1" type="ORF">L618_001200000440</name>
</gene>
<protein>
    <submittedName>
        <fullName evidence="1">Zinc-binding alcohol dehydrogenase family protein</fullName>
    </submittedName>
</protein>
<dbReference type="Gene3D" id="3.40.50.720">
    <property type="entry name" value="NAD(P)-binding Rossmann-like Domain"/>
    <property type="match status" value="1"/>
</dbReference>
<proteinExistence type="predicted"/>
<reference evidence="1 2" key="1">
    <citation type="submission" date="2019-07" db="EMBL/GenBank/DDBJ databases">
        <title>Genome sequencing of lignin-degrading bacterial isolates.</title>
        <authorList>
            <person name="Gladden J."/>
        </authorList>
    </citation>
    <scope>NUCLEOTIDE SEQUENCE [LARGE SCALE GENOMIC DNA]</scope>
    <source>
        <strain evidence="1 2">J45</strain>
    </source>
</reference>
<dbReference type="InterPro" id="IPR036291">
    <property type="entry name" value="NAD(P)-bd_dom_sf"/>
</dbReference>
<dbReference type="EMBL" id="VLJT01000009">
    <property type="protein sequence ID" value="TWH23497.1"/>
    <property type="molecule type" value="Genomic_DNA"/>
</dbReference>